<keyword evidence="9" id="KW-1185">Reference proteome</keyword>
<evidence type="ECO:0000313" key="8">
    <source>
        <dbReference type="EMBL" id="GFR83567.1"/>
    </source>
</evidence>
<sequence length="536" mass="59489">MNLKATSTTLSLAVPFVICATPKVLTYMFLAFNPRERIKVESLTLLAVTIYLNVSNSLINPIVYCYRLPELRTQIVAAFGRRMTSSGWSSDEPMKPQRSSSFSSKPSESKDSNETDLKNKMKRNDTRSIFDQSEDELNGSKCLNLGDKTSVTERDVTPPKDARNLSFKDDNPCPSNDMNREVIEGPDLTTHDCIETCTHQETSSTTTSGNRAGCLKNVEVPDCSRGDDTCADAASFLQRKGGKKGERVRIVSEQTNTGEYKWLVDPATLDRKTNRRRRSDCSGIPTKFHISERDGYADFESKSNIEECQKKFQSTPNFEEHRETLKPSPALARFGGESELRTKPEDKAKKENFMVDDEGEASSDKQADNKQDKLEYPGTNGRSSPEGSMNTEVKDADSIETSKAQDTRQEVGKGSQSGDKTKTFSFKHIWRLWAEAVLTEAAKNLVYGTLGQYSLSGCTDHGDKNYPLRNANGKSAPVTENTQRAKLGKPDAGVECKKGRNCGLETSEKMGDYAVVKEPNGMSQTKNMAYAFQGQV</sequence>
<dbReference type="AlphaFoldDB" id="A0AAV4GDU0"/>
<dbReference type="Gene3D" id="1.20.1070.10">
    <property type="entry name" value="Rhodopsin 7-helix transmembrane proteins"/>
    <property type="match status" value="1"/>
</dbReference>
<feature type="compositionally biased region" description="Basic and acidic residues" evidence="5">
    <location>
        <begin position="362"/>
        <end position="375"/>
    </location>
</feature>
<comment type="subcellular location">
    <subcellularLocation>
        <location evidence="1">Membrane</location>
    </subcellularLocation>
</comment>
<feature type="compositionally biased region" description="Low complexity" evidence="5">
    <location>
        <begin position="96"/>
        <end position="106"/>
    </location>
</feature>
<dbReference type="InterPro" id="IPR017452">
    <property type="entry name" value="GPCR_Rhodpsn_7TM"/>
</dbReference>
<gene>
    <name evidence="8" type="ORF">ElyMa_004127300</name>
</gene>
<name>A0AAV4GDU0_9GAST</name>
<keyword evidence="2 6" id="KW-0812">Transmembrane</keyword>
<protein>
    <recommendedName>
        <fullName evidence="7">G-protein coupled receptors family 1 profile domain-containing protein</fullName>
    </recommendedName>
</protein>
<dbReference type="PROSITE" id="PS50262">
    <property type="entry name" value="G_PROTEIN_RECEP_F1_2"/>
    <property type="match status" value="1"/>
</dbReference>
<evidence type="ECO:0000256" key="2">
    <source>
        <dbReference type="ARBA" id="ARBA00022692"/>
    </source>
</evidence>
<evidence type="ECO:0000256" key="1">
    <source>
        <dbReference type="ARBA" id="ARBA00004370"/>
    </source>
</evidence>
<feature type="compositionally biased region" description="Basic and acidic residues" evidence="5">
    <location>
        <begin position="336"/>
        <end position="353"/>
    </location>
</feature>
<comment type="caution">
    <text evidence="8">The sequence shown here is derived from an EMBL/GenBank/DDBJ whole genome shotgun (WGS) entry which is preliminary data.</text>
</comment>
<evidence type="ECO:0000313" key="9">
    <source>
        <dbReference type="Proteomes" id="UP000762676"/>
    </source>
</evidence>
<feature type="transmembrane region" description="Helical" evidence="6">
    <location>
        <begin position="43"/>
        <end position="64"/>
    </location>
</feature>
<feature type="compositionally biased region" description="Basic and acidic residues" evidence="5">
    <location>
        <begin position="150"/>
        <end position="171"/>
    </location>
</feature>
<accession>A0AAV4GDU0</accession>
<feature type="compositionally biased region" description="Basic and acidic residues" evidence="5">
    <location>
        <begin position="107"/>
        <end position="128"/>
    </location>
</feature>
<dbReference type="GO" id="GO:0016020">
    <property type="term" value="C:membrane"/>
    <property type="evidence" value="ECO:0007669"/>
    <property type="project" value="UniProtKB-SubCell"/>
</dbReference>
<dbReference type="Proteomes" id="UP000762676">
    <property type="component" value="Unassembled WGS sequence"/>
</dbReference>
<proteinExistence type="predicted"/>
<evidence type="ECO:0000256" key="6">
    <source>
        <dbReference type="SAM" id="Phobius"/>
    </source>
</evidence>
<evidence type="ECO:0000259" key="7">
    <source>
        <dbReference type="PROSITE" id="PS50262"/>
    </source>
</evidence>
<keyword evidence="4 6" id="KW-0472">Membrane</keyword>
<organism evidence="8 9">
    <name type="scientific">Elysia marginata</name>
    <dbReference type="NCBI Taxonomy" id="1093978"/>
    <lineage>
        <taxon>Eukaryota</taxon>
        <taxon>Metazoa</taxon>
        <taxon>Spiralia</taxon>
        <taxon>Lophotrochozoa</taxon>
        <taxon>Mollusca</taxon>
        <taxon>Gastropoda</taxon>
        <taxon>Heterobranchia</taxon>
        <taxon>Euthyneura</taxon>
        <taxon>Panpulmonata</taxon>
        <taxon>Sacoglossa</taxon>
        <taxon>Placobranchoidea</taxon>
        <taxon>Plakobranchidae</taxon>
        <taxon>Elysia</taxon>
    </lineage>
</organism>
<dbReference type="EMBL" id="BMAT01008380">
    <property type="protein sequence ID" value="GFR83567.1"/>
    <property type="molecule type" value="Genomic_DNA"/>
</dbReference>
<evidence type="ECO:0000256" key="5">
    <source>
        <dbReference type="SAM" id="MobiDB-lite"/>
    </source>
</evidence>
<feature type="compositionally biased region" description="Polar residues" evidence="5">
    <location>
        <begin position="380"/>
        <end position="391"/>
    </location>
</feature>
<feature type="region of interest" description="Disordered" evidence="5">
    <location>
        <begin position="312"/>
        <end position="420"/>
    </location>
</feature>
<reference evidence="8 9" key="1">
    <citation type="journal article" date="2021" name="Elife">
        <title>Chloroplast acquisition without the gene transfer in kleptoplastic sea slugs, Plakobranchus ocellatus.</title>
        <authorList>
            <person name="Maeda T."/>
            <person name="Takahashi S."/>
            <person name="Yoshida T."/>
            <person name="Shimamura S."/>
            <person name="Takaki Y."/>
            <person name="Nagai Y."/>
            <person name="Toyoda A."/>
            <person name="Suzuki Y."/>
            <person name="Arimoto A."/>
            <person name="Ishii H."/>
            <person name="Satoh N."/>
            <person name="Nishiyama T."/>
            <person name="Hasebe M."/>
            <person name="Maruyama T."/>
            <person name="Minagawa J."/>
            <person name="Obokata J."/>
            <person name="Shigenobu S."/>
        </authorList>
    </citation>
    <scope>NUCLEOTIDE SEQUENCE [LARGE SCALE GENOMIC DNA]</scope>
</reference>
<evidence type="ECO:0000256" key="4">
    <source>
        <dbReference type="ARBA" id="ARBA00023136"/>
    </source>
</evidence>
<keyword evidence="3 6" id="KW-1133">Transmembrane helix</keyword>
<feature type="domain" description="G-protein coupled receptors family 1 profile" evidence="7">
    <location>
        <begin position="1"/>
        <end position="64"/>
    </location>
</feature>
<feature type="transmembrane region" description="Helical" evidence="6">
    <location>
        <begin position="12"/>
        <end position="31"/>
    </location>
</feature>
<evidence type="ECO:0000256" key="3">
    <source>
        <dbReference type="ARBA" id="ARBA00022989"/>
    </source>
</evidence>
<feature type="region of interest" description="Disordered" evidence="5">
    <location>
        <begin position="84"/>
        <end position="179"/>
    </location>
</feature>
<dbReference type="SUPFAM" id="SSF81321">
    <property type="entry name" value="Family A G protein-coupled receptor-like"/>
    <property type="match status" value="1"/>
</dbReference>